<gene>
    <name evidence="1" type="ordered locus">MTR_6g087280</name>
</gene>
<dbReference type="PaxDb" id="3880-AES76807"/>
<reference evidence="2" key="3">
    <citation type="submission" date="2015-04" db="UniProtKB">
        <authorList>
            <consortium name="EnsemblPlants"/>
        </authorList>
    </citation>
    <scope>IDENTIFICATION</scope>
    <source>
        <strain evidence="2">cv. Jemalong A17</strain>
    </source>
</reference>
<sequence length="63" mass="6863">MARDEEADVAGYVKYTSVELFLRGVTVSSRSCFTSAGDIVAAIKRKSIGWSKLPVLPKDKISN</sequence>
<evidence type="ECO:0000313" key="2">
    <source>
        <dbReference type="EnsemblPlants" id="AES76807"/>
    </source>
</evidence>
<reference evidence="1 3" key="2">
    <citation type="journal article" date="2014" name="BMC Genomics">
        <title>An improved genome release (version Mt4.0) for the model legume Medicago truncatula.</title>
        <authorList>
            <person name="Tang H."/>
            <person name="Krishnakumar V."/>
            <person name="Bidwell S."/>
            <person name="Rosen B."/>
            <person name="Chan A."/>
            <person name="Zhou S."/>
            <person name="Gentzbittel L."/>
            <person name="Childs K.L."/>
            <person name="Yandell M."/>
            <person name="Gundlach H."/>
            <person name="Mayer K.F."/>
            <person name="Schwartz D.C."/>
            <person name="Town C.D."/>
        </authorList>
    </citation>
    <scope>GENOME REANNOTATION</scope>
    <source>
        <strain evidence="2 3">cv. Jemalong A17</strain>
    </source>
</reference>
<dbReference type="EnsemblPlants" id="AES76807">
    <property type="protein sequence ID" value="AES76807"/>
    <property type="gene ID" value="MTR_6g087280"/>
</dbReference>
<dbReference type="EMBL" id="CM001222">
    <property type="protein sequence ID" value="AES76807.1"/>
    <property type="molecule type" value="Genomic_DNA"/>
</dbReference>
<proteinExistence type="predicted"/>
<protein>
    <submittedName>
        <fullName evidence="1 2">Uncharacterized protein</fullName>
    </submittedName>
</protein>
<accession>G7KPG7</accession>
<name>G7KPG7_MEDTR</name>
<organism evidence="1 3">
    <name type="scientific">Medicago truncatula</name>
    <name type="common">Barrel medic</name>
    <name type="synonym">Medicago tribuloides</name>
    <dbReference type="NCBI Taxonomy" id="3880"/>
    <lineage>
        <taxon>Eukaryota</taxon>
        <taxon>Viridiplantae</taxon>
        <taxon>Streptophyta</taxon>
        <taxon>Embryophyta</taxon>
        <taxon>Tracheophyta</taxon>
        <taxon>Spermatophyta</taxon>
        <taxon>Magnoliopsida</taxon>
        <taxon>eudicotyledons</taxon>
        <taxon>Gunneridae</taxon>
        <taxon>Pentapetalae</taxon>
        <taxon>rosids</taxon>
        <taxon>fabids</taxon>
        <taxon>Fabales</taxon>
        <taxon>Fabaceae</taxon>
        <taxon>Papilionoideae</taxon>
        <taxon>50 kb inversion clade</taxon>
        <taxon>NPAAA clade</taxon>
        <taxon>Hologalegina</taxon>
        <taxon>IRL clade</taxon>
        <taxon>Trifolieae</taxon>
        <taxon>Medicago</taxon>
    </lineage>
</organism>
<reference evidence="1 3" key="1">
    <citation type="journal article" date="2011" name="Nature">
        <title>The Medicago genome provides insight into the evolution of rhizobial symbioses.</title>
        <authorList>
            <person name="Young N.D."/>
            <person name="Debelle F."/>
            <person name="Oldroyd G.E."/>
            <person name="Geurts R."/>
            <person name="Cannon S.B."/>
            <person name="Udvardi M.K."/>
            <person name="Benedito V.A."/>
            <person name="Mayer K.F."/>
            <person name="Gouzy J."/>
            <person name="Schoof H."/>
            <person name="Van de Peer Y."/>
            <person name="Proost S."/>
            <person name="Cook D.R."/>
            <person name="Meyers B.C."/>
            <person name="Spannagl M."/>
            <person name="Cheung F."/>
            <person name="De Mita S."/>
            <person name="Krishnakumar V."/>
            <person name="Gundlach H."/>
            <person name="Zhou S."/>
            <person name="Mudge J."/>
            <person name="Bharti A.K."/>
            <person name="Murray J.D."/>
            <person name="Naoumkina M.A."/>
            <person name="Rosen B."/>
            <person name="Silverstein K.A."/>
            <person name="Tang H."/>
            <person name="Rombauts S."/>
            <person name="Zhao P.X."/>
            <person name="Zhou P."/>
            <person name="Barbe V."/>
            <person name="Bardou P."/>
            <person name="Bechner M."/>
            <person name="Bellec A."/>
            <person name="Berger A."/>
            <person name="Berges H."/>
            <person name="Bidwell S."/>
            <person name="Bisseling T."/>
            <person name="Choisne N."/>
            <person name="Couloux A."/>
            <person name="Denny R."/>
            <person name="Deshpande S."/>
            <person name="Dai X."/>
            <person name="Doyle J.J."/>
            <person name="Dudez A.M."/>
            <person name="Farmer A.D."/>
            <person name="Fouteau S."/>
            <person name="Franken C."/>
            <person name="Gibelin C."/>
            <person name="Gish J."/>
            <person name="Goldstein S."/>
            <person name="Gonzalez A.J."/>
            <person name="Green P.J."/>
            <person name="Hallab A."/>
            <person name="Hartog M."/>
            <person name="Hua A."/>
            <person name="Humphray S.J."/>
            <person name="Jeong D.H."/>
            <person name="Jing Y."/>
            <person name="Jocker A."/>
            <person name="Kenton S.M."/>
            <person name="Kim D.J."/>
            <person name="Klee K."/>
            <person name="Lai H."/>
            <person name="Lang C."/>
            <person name="Lin S."/>
            <person name="Macmil S.L."/>
            <person name="Magdelenat G."/>
            <person name="Matthews L."/>
            <person name="McCorrison J."/>
            <person name="Monaghan E.L."/>
            <person name="Mun J.H."/>
            <person name="Najar F.Z."/>
            <person name="Nicholson C."/>
            <person name="Noirot C."/>
            <person name="O'Bleness M."/>
            <person name="Paule C.R."/>
            <person name="Poulain J."/>
            <person name="Prion F."/>
            <person name="Qin B."/>
            <person name="Qu C."/>
            <person name="Retzel E.F."/>
            <person name="Riddle C."/>
            <person name="Sallet E."/>
            <person name="Samain S."/>
            <person name="Samson N."/>
            <person name="Sanders I."/>
            <person name="Saurat O."/>
            <person name="Scarpelli C."/>
            <person name="Schiex T."/>
            <person name="Segurens B."/>
            <person name="Severin A.J."/>
            <person name="Sherrier D.J."/>
            <person name="Shi R."/>
            <person name="Sims S."/>
            <person name="Singer S.R."/>
            <person name="Sinharoy S."/>
            <person name="Sterck L."/>
            <person name="Viollet A."/>
            <person name="Wang B.B."/>
            <person name="Wang K."/>
            <person name="Wang M."/>
            <person name="Wang X."/>
            <person name="Warfsmann J."/>
            <person name="Weissenbach J."/>
            <person name="White D.D."/>
            <person name="White J.D."/>
            <person name="Wiley G.B."/>
            <person name="Wincker P."/>
            <person name="Xing Y."/>
            <person name="Yang L."/>
            <person name="Yao Z."/>
            <person name="Ying F."/>
            <person name="Zhai J."/>
            <person name="Zhou L."/>
            <person name="Zuber A."/>
            <person name="Denarie J."/>
            <person name="Dixon R.A."/>
            <person name="May G.D."/>
            <person name="Schwartz D.C."/>
            <person name="Rogers J."/>
            <person name="Quetier F."/>
            <person name="Town C.D."/>
            <person name="Roe B.A."/>
        </authorList>
    </citation>
    <scope>NUCLEOTIDE SEQUENCE [LARGE SCALE GENOMIC DNA]</scope>
    <source>
        <strain evidence="1">A17</strain>
        <strain evidence="2 3">cv. Jemalong A17</strain>
    </source>
</reference>
<keyword evidence="3" id="KW-1185">Reference proteome</keyword>
<dbReference type="AlphaFoldDB" id="G7KPG7"/>
<evidence type="ECO:0000313" key="3">
    <source>
        <dbReference type="Proteomes" id="UP000002051"/>
    </source>
</evidence>
<dbReference type="HOGENOM" id="CLU_2889195_0_0_1"/>
<evidence type="ECO:0000313" key="1">
    <source>
        <dbReference type="EMBL" id="AES76807.1"/>
    </source>
</evidence>
<dbReference type="Proteomes" id="UP000002051">
    <property type="component" value="Chromosome 6"/>
</dbReference>